<protein>
    <submittedName>
        <fullName evidence="2">Cryptochrome/photolyase family protein</fullName>
    </submittedName>
</protein>
<dbReference type="InterPro" id="IPR007357">
    <property type="entry name" value="PhrB-like"/>
</dbReference>
<dbReference type="EMBL" id="CP098611">
    <property type="protein sequence ID" value="USR92370.1"/>
    <property type="molecule type" value="Genomic_DNA"/>
</dbReference>
<dbReference type="PANTHER" id="PTHR38657:SF1">
    <property type="entry name" value="SLR1343 PROTEIN"/>
    <property type="match status" value="1"/>
</dbReference>
<dbReference type="Gene3D" id="3.40.50.620">
    <property type="entry name" value="HUPs"/>
    <property type="match status" value="1"/>
</dbReference>
<name>A0ABY5AT18_9CYAN</name>
<evidence type="ECO:0000256" key="1">
    <source>
        <dbReference type="SAM" id="MobiDB-lite"/>
    </source>
</evidence>
<evidence type="ECO:0000313" key="2">
    <source>
        <dbReference type="EMBL" id="USR92370.1"/>
    </source>
</evidence>
<gene>
    <name evidence="2" type="ORF">NEA10_06505</name>
</gene>
<dbReference type="RefSeq" id="WP_252664527.1">
    <property type="nucleotide sequence ID" value="NZ_CP098611.1"/>
</dbReference>
<feature type="region of interest" description="Disordered" evidence="1">
    <location>
        <begin position="165"/>
        <end position="189"/>
    </location>
</feature>
<keyword evidence="3" id="KW-1185">Reference proteome</keyword>
<dbReference type="InterPro" id="IPR014729">
    <property type="entry name" value="Rossmann-like_a/b/a_fold"/>
</dbReference>
<dbReference type="SUPFAM" id="SSF48173">
    <property type="entry name" value="Cryptochrome/photolyase FAD-binding domain"/>
    <property type="match status" value="1"/>
</dbReference>
<evidence type="ECO:0000313" key="3">
    <source>
        <dbReference type="Proteomes" id="UP001056708"/>
    </source>
</evidence>
<accession>A0ABY5AT18</accession>
<proteinExistence type="predicted"/>
<sequence length="503" mass="58408">MTPGIWILGNQLSFAHPALQQFTLSPRPPVLFIESLDFARDRPYHRQKLVLVWSAMRHFAAELTQAGWDVTYCTEDTFTQPLKAWIQRYRLEQVWLMEPEDFPFKQILESLELPCPLTFLDNPLFLWSQTEFVDWASSRKSLLLESFYRESRKRFQVLMNGKEPEGGTWNYDKQNRQPPKGELQPPKPLSFAPDNVTQAVVQQVKQISQEGDYGDIEGFTWAVTRSQALAVLDDFLQEHLPQFGPYQDAMITGEETLWHSLLSPYLNLGLLQPLEVIRAAETAYRERNLPIASVEGFIRQILGWREYMRGLYLYFGPDYSQSNWFDHHTPLPEFFWDADKTDLNCLHQVLKQVERSGYAHHIQRLMILANFATIAGLSPQAVEAWFHAAFIDGYDWVMQPNVLGMGLFADGGRLATKPYAASANYIHKMSDYCQSCSYDRRSRSNDNACPFNIFYWDFLFRHRDRLKGLGRMNLMLSHLQRISPTEQAQIQQLAQDWRATQGG</sequence>
<organism evidence="2 3">
    <name type="scientific">Phormidium yuhuli AB48</name>
    <dbReference type="NCBI Taxonomy" id="2940671"/>
    <lineage>
        <taxon>Bacteria</taxon>
        <taxon>Bacillati</taxon>
        <taxon>Cyanobacteriota</taxon>
        <taxon>Cyanophyceae</taxon>
        <taxon>Oscillatoriophycideae</taxon>
        <taxon>Oscillatoriales</taxon>
        <taxon>Oscillatoriaceae</taxon>
        <taxon>Phormidium</taxon>
        <taxon>Phormidium yuhuli</taxon>
    </lineage>
</organism>
<dbReference type="Pfam" id="PF04244">
    <property type="entry name" value="DPRP"/>
    <property type="match status" value="1"/>
</dbReference>
<dbReference type="InterPro" id="IPR036134">
    <property type="entry name" value="Crypto/Photolyase_FAD-like_sf"/>
</dbReference>
<dbReference type="InterPro" id="IPR052551">
    <property type="entry name" value="UV-DNA_repair_photolyase"/>
</dbReference>
<dbReference type="Gene3D" id="1.10.579.10">
    <property type="entry name" value="DNA Cyclobutane Dipyrimidine Photolyase, subunit A, domain 3"/>
    <property type="match status" value="1"/>
</dbReference>
<dbReference type="Gene3D" id="1.25.40.80">
    <property type="match status" value="1"/>
</dbReference>
<reference evidence="2" key="1">
    <citation type="submission" date="2022-06" db="EMBL/GenBank/DDBJ databases">
        <title>Genome sequence of Phormidium yuhuli AB48 isolated from an industrial photobioreactor environment.</title>
        <authorList>
            <person name="Qiu Y."/>
            <person name="Noonan A.J.C."/>
            <person name="Dofher K."/>
            <person name="Koch M."/>
            <person name="Kieft B."/>
            <person name="Lin X."/>
            <person name="Ziels R.M."/>
            <person name="Hallam S.J."/>
        </authorList>
    </citation>
    <scope>NUCLEOTIDE SEQUENCE</scope>
    <source>
        <strain evidence="2">AB48</strain>
    </source>
</reference>
<dbReference type="PANTHER" id="PTHR38657">
    <property type="entry name" value="SLR1343 PROTEIN"/>
    <property type="match status" value="1"/>
</dbReference>
<dbReference type="Gene3D" id="1.10.10.1710">
    <property type="entry name" value="Deoxyribodipyrimidine photolyase-related"/>
    <property type="match status" value="1"/>
</dbReference>
<dbReference type="Proteomes" id="UP001056708">
    <property type="component" value="Chromosome"/>
</dbReference>